<sequence>MENFRDLARRAQESWSEVDHKVYESASTDFKEDVDAQIAFGRQLATLRSERHWSQAHVAELTGLQQSEISRIERGAANPTIATATKMAKAFGKELKLA</sequence>
<name>A0ABS4WI00_9MICC</name>
<dbReference type="PANTHER" id="PTHR46797:SF1">
    <property type="entry name" value="METHYLPHOSPHONATE SYNTHASE"/>
    <property type="match status" value="1"/>
</dbReference>
<dbReference type="PANTHER" id="PTHR46797">
    <property type="entry name" value="HTH-TYPE TRANSCRIPTIONAL REGULATOR"/>
    <property type="match status" value="1"/>
</dbReference>
<dbReference type="Proteomes" id="UP000766570">
    <property type="component" value="Unassembled WGS sequence"/>
</dbReference>
<accession>A0ABS4WI00</accession>
<dbReference type="SMART" id="SM00530">
    <property type="entry name" value="HTH_XRE"/>
    <property type="match status" value="1"/>
</dbReference>
<dbReference type="InterPro" id="IPR001387">
    <property type="entry name" value="Cro/C1-type_HTH"/>
</dbReference>
<dbReference type="PROSITE" id="PS50943">
    <property type="entry name" value="HTH_CROC1"/>
    <property type="match status" value="1"/>
</dbReference>
<dbReference type="InterPro" id="IPR050807">
    <property type="entry name" value="TransReg_Diox_bact_type"/>
</dbReference>
<dbReference type="Gene3D" id="1.10.260.40">
    <property type="entry name" value="lambda repressor-like DNA-binding domains"/>
    <property type="match status" value="1"/>
</dbReference>
<keyword evidence="1 3" id="KW-0238">DNA-binding</keyword>
<comment type="caution">
    <text evidence="3">The sequence shown here is derived from an EMBL/GenBank/DDBJ whole genome shotgun (WGS) entry which is preliminary data.</text>
</comment>
<feature type="domain" description="HTH cro/C1-type" evidence="2">
    <location>
        <begin position="44"/>
        <end position="98"/>
    </location>
</feature>
<dbReference type="GO" id="GO:0003677">
    <property type="term" value="F:DNA binding"/>
    <property type="evidence" value="ECO:0007669"/>
    <property type="project" value="UniProtKB-KW"/>
</dbReference>
<dbReference type="RefSeq" id="WP_209909394.1">
    <property type="nucleotide sequence ID" value="NZ_JAGIOE010000001.1"/>
</dbReference>
<evidence type="ECO:0000256" key="1">
    <source>
        <dbReference type="ARBA" id="ARBA00023125"/>
    </source>
</evidence>
<dbReference type="Pfam" id="PF01381">
    <property type="entry name" value="HTH_3"/>
    <property type="match status" value="1"/>
</dbReference>
<proteinExistence type="predicted"/>
<protein>
    <submittedName>
        <fullName evidence="3">DNA-binding XRE family transcriptional regulator</fullName>
    </submittedName>
</protein>
<evidence type="ECO:0000259" key="2">
    <source>
        <dbReference type="PROSITE" id="PS50943"/>
    </source>
</evidence>
<organism evidence="3 4">
    <name type="scientific">Paeniglutamicibacter psychrophenolicus</name>
    <dbReference type="NCBI Taxonomy" id="257454"/>
    <lineage>
        <taxon>Bacteria</taxon>
        <taxon>Bacillati</taxon>
        <taxon>Actinomycetota</taxon>
        <taxon>Actinomycetes</taxon>
        <taxon>Micrococcales</taxon>
        <taxon>Micrococcaceae</taxon>
        <taxon>Paeniglutamicibacter</taxon>
    </lineage>
</organism>
<dbReference type="CDD" id="cd00093">
    <property type="entry name" value="HTH_XRE"/>
    <property type="match status" value="1"/>
</dbReference>
<keyword evidence="4" id="KW-1185">Reference proteome</keyword>
<dbReference type="EMBL" id="JAGIOE010000001">
    <property type="protein sequence ID" value="MBP2375563.1"/>
    <property type="molecule type" value="Genomic_DNA"/>
</dbReference>
<evidence type="ECO:0000313" key="3">
    <source>
        <dbReference type="EMBL" id="MBP2375563.1"/>
    </source>
</evidence>
<dbReference type="SUPFAM" id="SSF47413">
    <property type="entry name" value="lambda repressor-like DNA-binding domains"/>
    <property type="match status" value="1"/>
</dbReference>
<dbReference type="InterPro" id="IPR010982">
    <property type="entry name" value="Lambda_DNA-bd_dom_sf"/>
</dbReference>
<gene>
    <name evidence="3" type="ORF">JOF46_003475</name>
</gene>
<evidence type="ECO:0000313" key="4">
    <source>
        <dbReference type="Proteomes" id="UP000766570"/>
    </source>
</evidence>
<reference evidence="3 4" key="1">
    <citation type="submission" date="2021-03" db="EMBL/GenBank/DDBJ databases">
        <title>Sequencing the genomes of 1000 actinobacteria strains.</title>
        <authorList>
            <person name="Klenk H.-P."/>
        </authorList>
    </citation>
    <scope>NUCLEOTIDE SEQUENCE [LARGE SCALE GENOMIC DNA]</scope>
    <source>
        <strain evidence="3 4">DSM 15454</strain>
    </source>
</reference>